<dbReference type="PANTHER" id="PTHR43605">
    <property type="entry name" value="ACYL-COENZYME A SYNTHETASE"/>
    <property type="match status" value="1"/>
</dbReference>
<comment type="caution">
    <text evidence="7">The sequence shown here is derived from an EMBL/GenBank/DDBJ whole genome shotgun (WGS) entry which is preliminary data.</text>
</comment>
<dbReference type="Pfam" id="PF00501">
    <property type="entry name" value="AMP-binding"/>
    <property type="match status" value="1"/>
</dbReference>
<dbReference type="GO" id="GO:0006637">
    <property type="term" value="P:acyl-CoA metabolic process"/>
    <property type="evidence" value="ECO:0007669"/>
    <property type="project" value="TreeGrafter"/>
</dbReference>
<feature type="domain" description="AMP-dependent synthetase/ligase" evidence="5">
    <location>
        <begin position="41"/>
        <end position="396"/>
    </location>
</feature>
<dbReference type="Gene3D" id="3.30.300.30">
    <property type="match status" value="1"/>
</dbReference>
<dbReference type="GO" id="GO:0006633">
    <property type="term" value="P:fatty acid biosynthetic process"/>
    <property type="evidence" value="ECO:0007669"/>
    <property type="project" value="TreeGrafter"/>
</dbReference>
<proteinExistence type="inferred from homology"/>
<dbReference type="InterPro" id="IPR042099">
    <property type="entry name" value="ANL_N_sf"/>
</dbReference>
<gene>
    <name evidence="7" type="ORF">EHS89_05850</name>
</gene>
<evidence type="ECO:0000259" key="6">
    <source>
        <dbReference type="Pfam" id="PF13193"/>
    </source>
</evidence>
<dbReference type="GO" id="GO:0004321">
    <property type="term" value="F:fatty-acyl-CoA synthase activity"/>
    <property type="evidence" value="ECO:0007669"/>
    <property type="project" value="TreeGrafter"/>
</dbReference>
<dbReference type="InterPro" id="IPR051087">
    <property type="entry name" value="Mitochondrial_ACSM"/>
</dbReference>
<dbReference type="GO" id="GO:0016405">
    <property type="term" value="F:CoA-ligase activity"/>
    <property type="evidence" value="ECO:0007669"/>
    <property type="project" value="UniProtKB-ARBA"/>
</dbReference>
<dbReference type="AlphaFoldDB" id="A0A3P1STS7"/>
<dbReference type="InterPro" id="IPR000873">
    <property type="entry name" value="AMP-dep_synth/lig_dom"/>
</dbReference>
<dbReference type="Proteomes" id="UP000267535">
    <property type="component" value="Unassembled WGS sequence"/>
</dbReference>
<dbReference type="EMBL" id="RQXV01000002">
    <property type="protein sequence ID" value="RRD00609.1"/>
    <property type="molecule type" value="Genomic_DNA"/>
</dbReference>
<comment type="similarity">
    <text evidence="1">Belongs to the ATP-dependent AMP-binding enzyme family.</text>
</comment>
<evidence type="ECO:0000259" key="5">
    <source>
        <dbReference type="Pfam" id="PF00501"/>
    </source>
</evidence>
<organism evidence="7 8">
    <name type="scientific">Amphritea balenae</name>
    <dbReference type="NCBI Taxonomy" id="452629"/>
    <lineage>
        <taxon>Bacteria</taxon>
        <taxon>Pseudomonadati</taxon>
        <taxon>Pseudomonadota</taxon>
        <taxon>Gammaproteobacteria</taxon>
        <taxon>Oceanospirillales</taxon>
        <taxon>Oceanospirillaceae</taxon>
        <taxon>Amphritea</taxon>
    </lineage>
</organism>
<keyword evidence="4" id="KW-0067">ATP-binding</keyword>
<protein>
    <submittedName>
        <fullName evidence="7">AMP-binding protein</fullName>
    </submittedName>
</protein>
<dbReference type="InterPro" id="IPR025110">
    <property type="entry name" value="AMP-bd_C"/>
</dbReference>
<evidence type="ECO:0000256" key="2">
    <source>
        <dbReference type="ARBA" id="ARBA00022598"/>
    </source>
</evidence>
<keyword evidence="2" id="KW-0436">Ligase</keyword>
<reference evidence="7 8" key="1">
    <citation type="submission" date="2018-11" db="EMBL/GenBank/DDBJ databases">
        <title>The draft genome sequence of Amphritea balenae JAMM 1525T.</title>
        <authorList>
            <person name="Fang Z."/>
            <person name="Zhang Y."/>
            <person name="Han X."/>
        </authorList>
    </citation>
    <scope>NUCLEOTIDE SEQUENCE [LARGE SCALE GENOMIC DNA]</scope>
    <source>
        <strain evidence="7 8">JAMM 1525</strain>
    </source>
</reference>
<dbReference type="GO" id="GO:0005524">
    <property type="term" value="F:ATP binding"/>
    <property type="evidence" value="ECO:0007669"/>
    <property type="project" value="UniProtKB-KW"/>
</dbReference>
<keyword evidence="8" id="KW-1185">Reference proteome</keyword>
<dbReference type="InterPro" id="IPR045851">
    <property type="entry name" value="AMP-bd_C_sf"/>
</dbReference>
<keyword evidence="3" id="KW-0547">Nucleotide-binding</keyword>
<dbReference type="GO" id="GO:0015645">
    <property type="term" value="F:fatty acid ligase activity"/>
    <property type="evidence" value="ECO:0007669"/>
    <property type="project" value="TreeGrafter"/>
</dbReference>
<dbReference type="RefSeq" id="WP_124925190.1">
    <property type="nucleotide sequence ID" value="NZ_BMOH01000003.1"/>
</dbReference>
<dbReference type="PANTHER" id="PTHR43605:SF10">
    <property type="entry name" value="ACYL-COA SYNTHETASE MEDIUM CHAIN FAMILY MEMBER 3"/>
    <property type="match status" value="1"/>
</dbReference>
<name>A0A3P1STS7_9GAMM</name>
<evidence type="ECO:0000256" key="1">
    <source>
        <dbReference type="ARBA" id="ARBA00006432"/>
    </source>
</evidence>
<evidence type="ECO:0000256" key="4">
    <source>
        <dbReference type="ARBA" id="ARBA00022840"/>
    </source>
</evidence>
<sequence>MTIANYQEYYDSFTPAQIEDQLIGNLKDGFNVCEEICDRWAEDSNKIALNYEGVSRPASSHTFAELQKRAAKFANLLKARGIGKGDRVACLMPRTPELMVVVLGTLRAGAVYQPLFTAFGAGAIEYRVTQAQTKLLITDPDNVSKLDDVKGCPPVVLFNRQDADAKYAELADFETEMAQQSDVFAPVTIGADDPFLQMFTSGTVGKAKGVAVPARALLAFYNYMRFAIGLRPEDTYWNVADPGWAYGLYYAVVGPLLLGNTTHFNEQAFTPETTYDMLRKYKITNLAAAPTAYRLLMAHDDILTDDDTFDLRVASSAGEPLNPEVIGWVDRRLGCPVMDHYGQTETGMTACNHHDLEQRIVRVGSMGFSMPGVRVVALNNDLQEVAEGETGELAVDMENSPLFFFPGYTWGEKNPFRGKYYLTGDVVISHGDGSYSFNGRDDDIITTAGYRVGPSDVESTLLEHEAVAESGVIGKPDLERGAIIKAYVVVMQQFDASDELAAELKTHVRNRLSTHAFPREIEFVEELPKTPSGKIQRFILRNRAKDEADTMA</sequence>
<dbReference type="OrthoDB" id="9803968at2"/>
<feature type="domain" description="AMP-binding enzyme C-terminal" evidence="6">
    <location>
        <begin position="457"/>
        <end position="534"/>
    </location>
</feature>
<evidence type="ECO:0000313" key="8">
    <source>
        <dbReference type="Proteomes" id="UP000267535"/>
    </source>
</evidence>
<dbReference type="FunFam" id="3.30.300.30:FF:000005">
    <property type="entry name" value="Acyl-coenzyme A synthetase ACSM5, mitochondrial"/>
    <property type="match status" value="1"/>
</dbReference>
<evidence type="ECO:0000313" key="7">
    <source>
        <dbReference type="EMBL" id="RRD00609.1"/>
    </source>
</evidence>
<dbReference type="Gene3D" id="3.40.50.12780">
    <property type="entry name" value="N-terminal domain of ligase-like"/>
    <property type="match status" value="1"/>
</dbReference>
<accession>A0A3P1STS7</accession>
<dbReference type="Pfam" id="PF13193">
    <property type="entry name" value="AMP-binding_C"/>
    <property type="match status" value="1"/>
</dbReference>
<evidence type="ECO:0000256" key="3">
    <source>
        <dbReference type="ARBA" id="ARBA00022741"/>
    </source>
</evidence>
<dbReference type="SUPFAM" id="SSF56801">
    <property type="entry name" value="Acetyl-CoA synthetase-like"/>
    <property type="match status" value="1"/>
</dbReference>